<dbReference type="Pfam" id="PF00069">
    <property type="entry name" value="Pkinase"/>
    <property type="match status" value="1"/>
</dbReference>
<dbReference type="Pfam" id="PF01808">
    <property type="entry name" value="AICARFT_IMPCHas"/>
    <property type="match status" value="1"/>
</dbReference>
<feature type="region of interest" description="Disordered" evidence="8">
    <location>
        <begin position="1100"/>
        <end position="1204"/>
    </location>
</feature>
<dbReference type="InterPro" id="IPR002695">
    <property type="entry name" value="PurH-like"/>
</dbReference>
<keyword evidence="6" id="KW-0378">Hydrolase</keyword>
<gene>
    <name evidence="12" type="ORF">SCF082_LOCUS44334</name>
</gene>
<dbReference type="InterPro" id="IPR036457">
    <property type="entry name" value="PPM-type-like_dom_sf"/>
</dbReference>
<dbReference type="EMBL" id="CAXAMM010040609">
    <property type="protein sequence ID" value="CAK9094316.1"/>
    <property type="molecule type" value="Genomic_DNA"/>
</dbReference>
<dbReference type="PANTHER" id="PTHR11692">
    <property type="entry name" value="BIFUNCTIONAL PURINE BIOSYNTHESIS PROTEIN PURH"/>
    <property type="match status" value="1"/>
</dbReference>
<dbReference type="InterPro" id="IPR024051">
    <property type="entry name" value="AICAR_Tfase_dup_dom_sf"/>
</dbReference>
<evidence type="ECO:0000256" key="7">
    <source>
        <dbReference type="ARBA" id="ARBA00023268"/>
    </source>
</evidence>
<evidence type="ECO:0000256" key="1">
    <source>
        <dbReference type="ARBA" id="ARBA00004844"/>
    </source>
</evidence>
<dbReference type="PROSITE" id="PS51855">
    <property type="entry name" value="MGS"/>
    <property type="match status" value="1"/>
</dbReference>
<dbReference type="HAMAP" id="MF_00139">
    <property type="entry name" value="PurH"/>
    <property type="match status" value="1"/>
</dbReference>
<dbReference type="SUPFAM" id="SSF52335">
    <property type="entry name" value="Methylglyoxal synthase-like"/>
    <property type="match status" value="1"/>
</dbReference>
<dbReference type="SUPFAM" id="SSF81606">
    <property type="entry name" value="PP2C-like"/>
    <property type="match status" value="1"/>
</dbReference>
<comment type="pathway">
    <text evidence="1">Purine metabolism; IMP biosynthesis via de novo pathway; IMP from 5-formamido-1-(5-phospho-D-ribosyl)imidazole-4-carboxamide: step 1/1.</text>
</comment>
<dbReference type="Pfam" id="PF13672">
    <property type="entry name" value="PP2C_2"/>
    <property type="match status" value="1"/>
</dbReference>
<accession>A0ABP0R544</accession>
<dbReference type="PANTHER" id="PTHR11692:SF0">
    <property type="entry name" value="BIFUNCTIONAL PURINE BIOSYNTHESIS PROTEIN ATIC"/>
    <property type="match status" value="1"/>
</dbReference>
<dbReference type="InterPro" id="IPR001932">
    <property type="entry name" value="PPM-type_phosphatase-like_dom"/>
</dbReference>
<dbReference type="SMART" id="SM00798">
    <property type="entry name" value="AICARFT_IMPCHas"/>
    <property type="match status" value="1"/>
</dbReference>
<dbReference type="InterPro" id="IPR011009">
    <property type="entry name" value="Kinase-like_dom_sf"/>
</dbReference>
<comment type="pathway">
    <text evidence="2">Purine metabolism; IMP biosynthesis via de novo pathway; 5-formamido-1-(5-phospho-D-ribosyl)imidazole-4-carboxamide from 5-amino-1-(5-phospho-D-ribosyl)imidazole-4-carboxamide (10-formyl THF route): step 1/1.</text>
</comment>
<keyword evidence="4" id="KW-0808">Transferase</keyword>
<feature type="compositionally biased region" description="Low complexity" evidence="8">
    <location>
        <begin position="1119"/>
        <end position="1131"/>
    </location>
</feature>
<evidence type="ECO:0000259" key="9">
    <source>
        <dbReference type="PROSITE" id="PS50011"/>
    </source>
</evidence>
<comment type="similarity">
    <text evidence="3">Belongs to the PurH family.</text>
</comment>
<dbReference type="CDD" id="cd01421">
    <property type="entry name" value="IMPCH"/>
    <property type="match status" value="1"/>
</dbReference>
<dbReference type="InterPro" id="IPR000719">
    <property type="entry name" value="Prot_kinase_dom"/>
</dbReference>
<protein>
    <submittedName>
        <fullName evidence="12">Bifunctional purine biosynthesis protein PurH</fullName>
    </submittedName>
</protein>
<comment type="caution">
    <text evidence="12">The sequence shown here is derived from an EMBL/GenBank/DDBJ whole genome shotgun (WGS) entry which is preliminary data.</text>
</comment>
<keyword evidence="5" id="KW-0658">Purine biosynthesis</keyword>
<dbReference type="SMART" id="SM00220">
    <property type="entry name" value="S_TKc"/>
    <property type="match status" value="1"/>
</dbReference>
<dbReference type="Gene3D" id="3.40.140.20">
    <property type="match status" value="2"/>
</dbReference>
<dbReference type="Proteomes" id="UP001642464">
    <property type="component" value="Unassembled WGS sequence"/>
</dbReference>
<dbReference type="SUPFAM" id="SSF56112">
    <property type="entry name" value="Protein kinase-like (PK-like)"/>
    <property type="match status" value="1"/>
</dbReference>
<feature type="non-terminal residue" evidence="12">
    <location>
        <position position="1204"/>
    </location>
</feature>
<dbReference type="SMART" id="SM00851">
    <property type="entry name" value="MGS"/>
    <property type="match status" value="1"/>
</dbReference>
<reference evidence="12 13" key="1">
    <citation type="submission" date="2024-02" db="EMBL/GenBank/DDBJ databases">
        <authorList>
            <person name="Chen Y."/>
            <person name="Shah S."/>
            <person name="Dougan E. K."/>
            <person name="Thang M."/>
            <person name="Chan C."/>
        </authorList>
    </citation>
    <scope>NUCLEOTIDE SEQUENCE [LARGE SCALE GENOMIC DNA]</scope>
</reference>
<evidence type="ECO:0000259" key="10">
    <source>
        <dbReference type="PROSITE" id="PS51746"/>
    </source>
</evidence>
<keyword evidence="13" id="KW-1185">Reference proteome</keyword>
<dbReference type="InterPro" id="IPR011607">
    <property type="entry name" value="MGS-like_dom"/>
</dbReference>
<organism evidence="12 13">
    <name type="scientific">Durusdinium trenchii</name>
    <dbReference type="NCBI Taxonomy" id="1381693"/>
    <lineage>
        <taxon>Eukaryota</taxon>
        <taxon>Sar</taxon>
        <taxon>Alveolata</taxon>
        <taxon>Dinophyceae</taxon>
        <taxon>Suessiales</taxon>
        <taxon>Symbiodiniaceae</taxon>
        <taxon>Durusdinium</taxon>
    </lineage>
</organism>
<feature type="domain" description="PPM-type phosphatase" evidence="10">
    <location>
        <begin position="837"/>
        <end position="1099"/>
    </location>
</feature>
<dbReference type="InterPro" id="IPR016193">
    <property type="entry name" value="Cytidine_deaminase-like"/>
</dbReference>
<keyword evidence="7" id="KW-0511">Multifunctional enzyme</keyword>
<evidence type="ECO:0000313" key="13">
    <source>
        <dbReference type="Proteomes" id="UP001642464"/>
    </source>
</evidence>
<evidence type="ECO:0000256" key="6">
    <source>
        <dbReference type="ARBA" id="ARBA00022801"/>
    </source>
</evidence>
<evidence type="ECO:0000313" key="12">
    <source>
        <dbReference type="EMBL" id="CAK9094316.1"/>
    </source>
</evidence>
<feature type="domain" description="Protein kinase" evidence="9">
    <location>
        <begin position="586"/>
        <end position="826"/>
    </location>
</feature>
<dbReference type="Gene3D" id="3.40.50.1380">
    <property type="entry name" value="Methylglyoxal synthase-like domain"/>
    <property type="match status" value="1"/>
</dbReference>
<feature type="domain" description="MGS-like" evidence="11">
    <location>
        <begin position="1"/>
        <end position="149"/>
    </location>
</feature>
<dbReference type="Pfam" id="PF02142">
    <property type="entry name" value="MGS"/>
    <property type="match status" value="1"/>
</dbReference>
<dbReference type="NCBIfam" id="NF002049">
    <property type="entry name" value="PRK00881.1"/>
    <property type="match status" value="1"/>
</dbReference>
<dbReference type="PROSITE" id="PS50011">
    <property type="entry name" value="PROTEIN_KINASE_DOM"/>
    <property type="match status" value="1"/>
</dbReference>
<dbReference type="InterPro" id="IPR036914">
    <property type="entry name" value="MGS-like_dom_sf"/>
</dbReference>
<name>A0ABP0R544_9DINO</name>
<dbReference type="SMART" id="SM00331">
    <property type="entry name" value="PP2C_SIG"/>
    <property type="match status" value="1"/>
</dbReference>
<dbReference type="CDD" id="cd14014">
    <property type="entry name" value="STKc_PknB_like"/>
    <property type="match status" value="1"/>
</dbReference>
<evidence type="ECO:0000256" key="3">
    <source>
        <dbReference type="ARBA" id="ARBA00007667"/>
    </source>
</evidence>
<dbReference type="SUPFAM" id="SSF53927">
    <property type="entry name" value="Cytidine deaminase-like"/>
    <property type="match status" value="1"/>
</dbReference>
<dbReference type="SMART" id="SM00332">
    <property type="entry name" value="PP2Cc"/>
    <property type="match status" value="1"/>
</dbReference>
<dbReference type="PROSITE" id="PS00108">
    <property type="entry name" value="PROTEIN_KINASE_ST"/>
    <property type="match status" value="1"/>
</dbReference>
<feature type="compositionally biased region" description="Polar residues" evidence="8">
    <location>
        <begin position="1174"/>
        <end position="1183"/>
    </location>
</feature>
<dbReference type="Gene3D" id="1.10.510.10">
    <property type="entry name" value="Transferase(Phosphotransferase) domain 1"/>
    <property type="match status" value="1"/>
</dbReference>
<feature type="compositionally biased region" description="Low complexity" evidence="8">
    <location>
        <begin position="1142"/>
        <end position="1151"/>
    </location>
</feature>
<dbReference type="NCBIfam" id="TIGR00355">
    <property type="entry name" value="purH"/>
    <property type="match status" value="1"/>
</dbReference>
<dbReference type="CDD" id="cd00143">
    <property type="entry name" value="PP2Cc"/>
    <property type="match status" value="1"/>
</dbReference>
<sequence>MSNDQSPRALISVSDKRGLDEFAKGLYELGFDILSTGGTSRFLQENGIPVTDVSDYTGFPEIMGGRVKTLHPKVHGAILGRPDLPDDAAAIAEHEIHPLTLVVCNLYPFEQTIARENVSLAEAIEQIDIGGPSMLRSAAKNHAYVGVVTDPEQYPLVLERLQNDSLDDEFRRELACAAFTMTANYDRAISDFFSQITGAPEPASPEDAFAATLELSLKKQATLRYGENPHQRAALYVEEPLVPTSVASATKRHGKELSFNNLLDLDAALAIVAEFEEPASVVIKHNNPCGCAIAGDLALAYRYAHEGDPVSAFGSILGFNREVDLATAELLCEPGRFIEAIIAPGYSDDAFELLTSKPRWKQSVRLLECPGIGNGTSPAFDYRRIRGGMLIQDVDAQPDPQGLWKVVTNRSPSEAEMRDLRFGWLVAKHVKSNAIVLAKEGMVVGVGAGQMSRLDSSWIAAHKAGDRSQRAVVASDAFFPFRDGIDEAAKAGVTAAIQPGGSKGDEEVIAACNEHNIAMIFTGFCGGNQRRHTGTDQRILGRVDLRADETERRNFVSTPAIDRRRDWHMRGTITVAFRARQRLGKYRIEKRLSEGGFATVYQALDTIEGVRVALKIPHSVKLSDDVLKDFRTEVRLAARLDHPHILALKDASVIDDHLVIAFPHGQRTLADRLQKRLSLKSALEYAEQILDALAYAHEQRIIHCDVKPENMVLFEGDHLRLTDFGIAKIAMKTTVRGSGTGTIGYMAPEQAMGKPSQRSDVFSAGLIVYRMLAGEWPEWPYEWPPAGYARLRSRAHPDLIPFLRKAIDPNPRKRFRDATQMRNAFARLKPRVLNHGTVALPALDQVQFIEADSICVLPVSSGCIVLGVADGLGGHRDGAQASQLVVSSLRRQIANHVLPLGLTLQEGSGPPSAASASLSVSPARLRTAILEAVESANEELLNNGGGSASTLALIELTGTRIRTYHVGDSAILVVGQRGRLNRQTVCHSPVGYALEAGLLDEEEALYHEERHVVSNVVGISDMRIELGPPLHLASRDTVLLATDGLYDNLWQDEIVEAIRKGPLQEGVHQLISLATRRMLIPEPGHPSKPDDLSVVAFRLKPPKRKRRSRKMAKKSEAGRSVSETVRVVESEAGLPKETSNKPPADADSSIAPAPPAPEDSPSDTPPTVAAPLSSDVTPATDGQPSPPPEGGTPTQDVPVQDTDQ</sequence>
<evidence type="ECO:0000256" key="2">
    <source>
        <dbReference type="ARBA" id="ARBA00004954"/>
    </source>
</evidence>
<evidence type="ECO:0000256" key="5">
    <source>
        <dbReference type="ARBA" id="ARBA00022755"/>
    </source>
</evidence>
<evidence type="ECO:0000259" key="11">
    <source>
        <dbReference type="PROSITE" id="PS51855"/>
    </source>
</evidence>
<dbReference type="PROSITE" id="PS51746">
    <property type="entry name" value="PPM_2"/>
    <property type="match status" value="1"/>
</dbReference>
<proteinExistence type="inferred from homology"/>
<feature type="compositionally biased region" description="Basic residues" evidence="8">
    <location>
        <begin position="1100"/>
        <end position="1112"/>
    </location>
</feature>
<evidence type="ECO:0000256" key="8">
    <source>
        <dbReference type="SAM" id="MobiDB-lite"/>
    </source>
</evidence>
<evidence type="ECO:0000256" key="4">
    <source>
        <dbReference type="ARBA" id="ARBA00022679"/>
    </source>
</evidence>
<dbReference type="Gene3D" id="3.60.40.10">
    <property type="entry name" value="PPM-type phosphatase domain"/>
    <property type="match status" value="1"/>
</dbReference>
<dbReference type="InterPro" id="IPR008271">
    <property type="entry name" value="Ser/Thr_kinase_AS"/>
</dbReference>